<reference evidence="1 2" key="1">
    <citation type="submission" date="2019-02" db="EMBL/GenBank/DDBJ databases">
        <title>Complete Genome Sequence of Desulfovibrio desulfuricans IC1, a Sulfonate Utilizing Anaerobe.</title>
        <authorList>
            <person name="Day L.A."/>
            <person name="De Leon K.B."/>
            <person name="Wall J.D."/>
        </authorList>
    </citation>
    <scope>NUCLEOTIDE SEQUENCE [LARGE SCALE GENOMIC DNA]</scope>
    <source>
        <strain evidence="1 2">IC1</strain>
    </source>
</reference>
<gene>
    <name evidence="1" type="ORF">DDIC_10985</name>
</gene>
<dbReference type="PANTHER" id="PTHR41244:SF1">
    <property type="entry name" value="GLYCOSYLTRANSFERASE"/>
    <property type="match status" value="1"/>
</dbReference>
<protein>
    <submittedName>
        <fullName evidence="1">Uncharacterized protein</fullName>
    </submittedName>
</protein>
<sequence>MLSRAAATPHHGKNGMLNAAARVVTFGLLRVLLNCTAVSQSFECCASGSFLRANLMVFDTPNGRQRLTMMKAIAFYLPQFHVIPENDIYGKNFTEWCNVRKAVPLYNGHLQPHVPHEILGYYDLTDEKILTKQHHIAWDNNVPAFCYYYYNMAGRTLLDAPLHLINKSRLIRNEFCLCWAHDSWYDNTRPTRREPFIAQQYSREKAKQLVTDLVQYFDNPRYIRIDGKPLLLVFAPERNPMMQLYSEVWREEAWAMRRTELCLAGVECYVGQPPANLGFDVMVEFAPNLSEKNMLSPAGENPRRFDYAGTVRDMLLKQTPDYTRLRCAFPGWDNTPRRGSHGLSFVGESVEVFTSMLRAMAAHTQEHLPDSMQYVFINAWNEWGEGCHLEPDKRHGFAYLHAVRDVMEAFNAPAAG</sequence>
<dbReference type="CDD" id="cd11579">
    <property type="entry name" value="Glyco_tran_WbsX"/>
    <property type="match status" value="1"/>
</dbReference>
<organism evidence="1 2">
    <name type="scientific">Desulfovibrio desulfuricans</name>
    <dbReference type="NCBI Taxonomy" id="876"/>
    <lineage>
        <taxon>Bacteria</taxon>
        <taxon>Pseudomonadati</taxon>
        <taxon>Thermodesulfobacteriota</taxon>
        <taxon>Desulfovibrionia</taxon>
        <taxon>Desulfovibrionales</taxon>
        <taxon>Desulfovibrionaceae</taxon>
        <taxon>Desulfovibrio</taxon>
    </lineage>
</organism>
<proteinExistence type="predicted"/>
<evidence type="ECO:0000313" key="2">
    <source>
        <dbReference type="Proteomes" id="UP000297065"/>
    </source>
</evidence>
<dbReference type="InterPro" id="IPR032719">
    <property type="entry name" value="WbsX"/>
</dbReference>
<dbReference type="Gene3D" id="3.20.20.80">
    <property type="entry name" value="Glycosidases"/>
    <property type="match status" value="1"/>
</dbReference>
<evidence type="ECO:0000313" key="1">
    <source>
        <dbReference type="EMBL" id="QCC86389.1"/>
    </source>
</evidence>
<dbReference type="AlphaFoldDB" id="A0A4P7UJQ7"/>
<dbReference type="OrthoDB" id="8666056at2"/>
<dbReference type="PANTHER" id="PTHR41244">
    <property type="entry name" value="RHAMNAN SYNTHESIS F"/>
    <property type="match status" value="1"/>
</dbReference>
<accession>A0A4P7UJQ7</accession>
<dbReference type="Proteomes" id="UP000297065">
    <property type="component" value="Chromosome"/>
</dbReference>
<dbReference type="Pfam" id="PF14307">
    <property type="entry name" value="Glyco_tran_WbsX"/>
    <property type="match status" value="1"/>
</dbReference>
<name>A0A4P7UJQ7_DESDE</name>
<dbReference type="EMBL" id="CP036295">
    <property type="protein sequence ID" value="QCC86389.1"/>
    <property type="molecule type" value="Genomic_DNA"/>
</dbReference>